<dbReference type="Gene3D" id="3.40.50.300">
    <property type="entry name" value="P-loop containing nucleotide triphosphate hydrolases"/>
    <property type="match status" value="2"/>
</dbReference>
<comment type="caution">
    <text evidence="3">The sequence shown here is derived from an EMBL/GenBank/DDBJ whole genome shotgun (WGS) entry which is preliminary data.</text>
</comment>
<dbReference type="Pfam" id="PF13086">
    <property type="entry name" value="AAA_11"/>
    <property type="match status" value="1"/>
</dbReference>
<dbReference type="FunFam" id="3.40.50.300:FF:000742">
    <property type="entry name" value="NFX1-type zinc finger-containing protein 1"/>
    <property type="match status" value="1"/>
</dbReference>
<feature type="domain" description="DNA2/NAM7 helicase-like C-terminal" evidence="2">
    <location>
        <begin position="159"/>
        <end position="342"/>
    </location>
</feature>
<dbReference type="SUPFAM" id="SSF52540">
    <property type="entry name" value="P-loop containing nucleoside triphosphate hydrolases"/>
    <property type="match status" value="1"/>
</dbReference>
<dbReference type="GO" id="GO:0031048">
    <property type="term" value="P:regulatory ncRNA-mediated heterochromatin formation"/>
    <property type="evidence" value="ECO:0007669"/>
    <property type="project" value="TreeGrafter"/>
</dbReference>
<sequence>MKKKLKNVVRQELRKTDHMLEEDAEQISDLWTLPYKQRWRLYRLWLSKYRSDIRTTILEYENEYQAIVNRIEELRNIEDQTVLKEASVIGMTTTCAARYRRVLQDIRPRIVVVEEAAEVLESHIITTLTPACQHLILIGDHQQLRPSATVYELARNFNLEVSLFERLIRMDVPYIRLDYQHRMRPEIARLLTPHIYDRLENHASVKLYENIKGVMTNVFFVEHKHLEESIHEGRSHQNMHEATFIKALCYYLLCQGYQPSQITVLTTYTGQLFCLKKIMPKSTFEGVNLCVVDRYQGEENDIVILSLVRSNQEGKTGFLKIPNRVCVALSRAKKALFCIGNMSMLSAVPLWSKIAGVLSYHGHLGEALTLRCENHPATVIAAAKAKDFLKAPLGGCMLPCDFRLPCGHVCTRLCHPSDAEHKEFKCAKPCAKTLCEDSHQCPKKCWQECGDCQAPVAKTIPKCGHEQEVPCSVDPKNFLCRVPCDKTLACGHMCVRACGETCTRNCPQKVTVDLDCGHQRAMLCHVKQDADRKGEKIRCWKKCGAELDCGHTCAGTCHDCAAGAAHLPCRSPCGARLVCSHPCRGRCGTLCVPCQQPCGSLCYHAKCQRLCFEACLPCTVPCGWRCKHYSCSRLCHEPCDRPPCGAPCHKKLKCGHGCVGMCGEPCPRKCRVCHAEEVQELFFGSEADPEARFVQLADCGHMFEVSGFDAWMAAPEADGAVRPKSCPKCSAPIRRSVRYNNIVKRVHADVEVAKGKAAAMWTESVQRAVKEREEKGIQSPEIPPLLSELSGSDFDVRKAMFIYRQIELLSKLAEMKHNAKLILPSLRHLQIKQAVDLCSKKIVTPESKGGSMSKHEREAERLLYLAEALALSEIYKKYRSSLKFPFLLQHPTLQGIIIKLENSELALNDQEVQNIQKSLDDVAKEIKPSTRWKMVEESNGLVLDCDFLKLNNWRKCIVGHTYYRPGADIDTNHDWCPECSVSVPE</sequence>
<keyword evidence="4" id="KW-1185">Reference proteome</keyword>
<evidence type="ECO:0000259" key="1">
    <source>
        <dbReference type="Pfam" id="PF13086"/>
    </source>
</evidence>
<dbReference type="GO" id="GO:0004386">
    <property type="term" value="F:helicase activity"/>
    <property type="evidence" value="ECO:0007669"/>
    <property type="project" value="InterPro"/>
</dbReference>
<dbReference type="InterPro" id="IPR041679">
    <property type="entry name" value="DNA2/NAM7-like_C"/>
</dbReference>
<proteinExistence type="predicted"/>
<reference evidence="3" key="1">
    <citation type="submission" date="2021-01" db="EMBL/GenBank/DDBJ databases">
        <authorList>
            <person name="Zahm M."/>
            <person name="Roques C."/>
            <person name="Cabau C."/>
            <person name="Klopp C."/>
            <person name="Donnadieu C."/>
            <person name="Jouanno E."/>
            <person name="Lampietro C."/>
            <person name="Louis A."/>
            <person name="Herpin A."/>
            <person name="Echchiki A."/>
            <person name="Berthelot C."/>
            <person name="Parey E."/>
            <person name="Roest-Crollius H."/>
            <person name="Braasch I."/>
            <person name="Postlethwait J."/>
            <person name="Bobe J."/>
            <person name="Montfort J."/>
            <person name="Bouchez O."/>
            <person name="Begum T."/>
            <person name="Mejri S."/>
            <person name="Adams A."/>
            <person name="Chen W.-J."/>
            <person name="Guiguen Y."/>
        </authorList>
    </citation>
    <scope>NUCLEOTIDE SEQUENCE</scope>
    <source>
        <strain evidence="3">YG-15Mar2019-1</strain>
        <tissue evidence="3">Brain</tissue>
    </source>
</reference>
<protein>
    <recommendedName>
        <fullName evidence="5">NFX1-type zinc finger-containing protein 1</fullName>
    </recommendedName>
</protein>
<dbReference type="PANTHER" id="PTHR10887:SF341">
    <property type="entry name" value="NFX1-TYPE ZINC FINGER-CONTAINING PROTEIN 1"/>
    <property type="match status" value="1"/>
</dbReference>
<dbReference type="CDD" id="cd17936">
    <property type="entry name" value="EEXXEc_NFX1"/>
    <property type="match status" value="1"/>
</dbReference>
<evidence type="ECO:0000313" key="3">
    <source>
        <dbReference type="EMBL" id="KAG7455458.1"/>
    </source>
</evidence>
<evidence type="ECO:0000259" key="2">
    <source>
        <dbReference type="Pfam" id="PF13087"/>
    </source>
</evidence>
<dbReference type="InterPro" id="IPR047187">
    <property type="entry name" value="SF1_C_Upf1"/>
</dbReference>
<accession>A0A9D3PDG2</accession>
<dbReference type="InterPro" id="IPR041677">
    <property type="entry name" value="DNA2/NAM7_AAA_11"/>
</dbReference>
<dbReference type="InterPro" id="IPR045055">
    <property type="entry name" value="DNA2/NAM7-like"/>
</dbReference>
<dbReference type="CDD" id="cd18808">
    <property type="entry name" value="SF1_C_Upf1"/>
    <property type="match status" value="1"/>
</dbReference>
<dbReference type="GO" id="GO:0031380">
    <property type="term" value="C:nuclear RNA-directed RNA polymerase complex"/>
    <property type="evidence" value="ECO:0007669"/>
    <property type="project" value="TreeGrafter"/>
</dbReference>
<evidence type="ECO:0000313" key="4">
    <source>
        <dbReference type="Proteomes" id="UP001046870"/>
    </source>
</evidence>
<dbReference type="Pfam" id="PF13087">
    <property type="entry name" value="AAA_12"/>
    <property type="match status" value="1"/>
</dbReference>
<dbReference type="FunFam" id="3.40.50.300:FF:001140">
    <property type="entry name" value="Zinc finger NFX1-type containing 1"/>
    <property type="match status" value="1"/>
</dbReference>
<dbReference type="EMBL" id="JAFDVH010000024">
    <property type="protein sequence ID" value="KAG7455458.1"/>
    <property type="molecule type" value="Genomic_DNA"/>
</dbReference>
<gene>
    <name evidence="3" type="ORF">MATL_G00256890</name>
</gene>
<dbReference type="AlphaFoldDB" id="A0A9D3PDG2"/>
<dbReference type="Proteomes" id="UP001046870">
    <property type="component" value="Chromosome 24"/>
</dbReference>
<dbReference type="OrthoDB" id="2423195at2759"/>
<organism evidence="3 4">
    <name type="scientific">Megalops atlanticus</name>
    <name type="common">Tarpon</name>
    <name type="synonym">Clupea gigantea</name>
    <dbReference type="NCBI Taxonomy" id="7932"/>
    <lineage>
        <taxon>Eukaryota</taxon>
        <taxon>Metazoa</taxon>
        <taxon>Chordata</taxon>
        <taxon>Craniata</taxon>
        <taxon>Vertebrata</taxon>
        <taxon>Euteleostomi</taxon>
        <taxon>Actinopterygii</taxon>
        <taxon>Neopterygii</taxon>
        <taxon>Teleostei</taxon>
        <taxon>Elopiformes</taxon>
        <taxon>Megalopidae</taxon>
        <taxon>Megalops</taxon>
    </lineage>
</organism>
<dbReference type="PANTHER" id="PTHR10887">
    <property type="entry name" value="DNA2/NAM7 HELICASE FAMILY"/>
    <property type="match status" value="1"/>
</dbReference>
<feature type="domain" description="DNA2/NAM7 helicase helicase" evidence="1">
    <location>
        <begin position="5"/>
        <end position="146"/>
    </location>
</feature>
<evidence type="ECO:0008006" key="5">
    <source>
        <dbReference type="Google" id="ProtNLM"/>
    </source>
</evidence>
<name>A0A9D3PDG2_MEGAT</name>
<dbReference type="InterPro" id="IPR027417">
    <property type="entry name" value="P-loop_NTPase"/>
</dbReference>